<comment type="caution">
    <text evidence="1">The sequence shown here is derived from an EMBL/GenBank/DDBJ whole genome shotgun (WGS) entry which is preliminary data.</text>
</comment>
<proteinExistence type="predicted"/>
<keyword evidence="2" id="KW-1185">Reference proteome</keyword>
<organism evidence="1 2">
    <name type="scientific">Eumeta variegata</name>
    <name type="common">Bagworm moth</name>
    <name type="synonym">Eumeta japonica</name>
    <dbReference type="NCBI Taxonomy" id="151549"/>
    <lineage>
        <taxon>Eukaryota</taxon>
        <taxon>Metazoa</taxon>
        <taxon>Ecdysozoa</taxon>
        <taxon>Arthropoda</taxon>
        <taxon>Hexapoda</taxon>
        <taxon>Insecta</taxon>
        <taxon>Pterygota</taxon>
        <taxon>Neoptera</taxon>
        <taxon>Endopterygota</taxon>
        <taxon>Lepidoptera</taxon>
        <taxon>Glossata</taxon>
        <taxon>Ditrysia</taxon>
        <taxon>Tineoidea</taxon>
        <taxon>Psychidae</taxon>
        <taxon>Oiketicinae</taxon>
        <taxon>Eumeta</taxon>
    </lineage>
</organism>
<dbReference type="AlphaFoldDB" id="A0A4C1T3D4"/>
<evidence type="ECO:0000313" key="1">
    <source>
        <dbReference type="EMBL" id="GBP07771.1"/>
    </source>
</evidence>
<protein>
    <submittedName>
        <fullName evidence="1">Uncharacterized protein</fullName>
    </submittedName>
</protein>
<sequence length="206" mass="22819">MKIVLWWGGTNDSLKSGRHYGTAAIGVSGAEWTRRDPVAARTFHYAPAGKSPSAIAAETTGVVVPSVSFSTSKAFDRVWHGLVFKLLNTKSRLHSARTVASFLEGRSFFVAVGRNLGSTTHPRRSATRQLSVSVPVRSLRMISPLSQVNYRTGRTSYSRYTLTIVRTSHHPVGLTWLRPKSRGSSTIARMAGQMASRRKRYERPPY</sequence>
<reference evidence="1 2" key="1">
    <citation type="journal article" date="2019" name="Commun. Biol.">
        <title>The bagworm genome reveals a unique fibroin gene that provides high tensile strength.</title>
        <authorList>
            <person name="Kono N."/>
            <person name="Nakamura H."/>
            <person name="Ohtoshi R."/>
            <person name="Tomita M."/>
            <person name="Numata K."/>
            <person name="Arakawa K."/>
        </authorList>
    </citation>
    <scope>NUCLEOTIDE SEQUENCE [LARGE SCALE GENOMIC DNA]</scope>
</reference>
<evidence type="ECO:0000313" key="2">
    <source>
        <dbReference type="Proteomes" id="UP000299102"/>
    </source>
</evidence>
<gene>
    <name evidence="1" type="ORF">EVAR_77973_1</name>
</gene>
<accession>A0A4C1T3D4</accession>
<name>A0A4C1T3D4_EUMVA</name>
<dbReference type="Proteomes" id="UP000299102">
    <property type="component" value="Unassembled WGS sequence"/>
</dbReference>
<dbReference type="EMBL" id="BGZK01000028">
    <property type="protein sequence ID" value="GBP07771.1"/>
    <property type="molecule type" value="Genomic_DNA"/>
</dbReference>